<feature type="transmembrane region" description="Helical" evidence="1">
    <location>
        <begin position="514"/>
        <end position="536"/>
    </location>
</feature>
<dbReference type="AlphaFoldDB" id="B4RF45"/>
<dbReference type="KEGG" id="pzu:PHZ_c0619"/>
<dbReference type="InterPro" id="IPR000883">
    <property type="entry name" value="Cyt_C_Oxase_1"/>
</dbReference>
<dbReference type="GO" id="GO:0020037">
    <property type="term" value="F:heme binding"/>
    <property type="evidence" value="ECO:0007669"/>
    <property type="project" value="InterPro"/>
</dbReference>
<dbReference type="InterPro" id="IPR036927">
    <property type="entry name" value="Cyt_c_oxase-like_su1_sf"/>
</dbReference>
<sequence length="760" mass="84519">MNTRRLWFVLAIVMAVSFTVLGLMGREIYRQAPPIPERVVDASGAVLMTREDIQTGQLAWQSMGGQQNGSIWGHGGYVAPDWSADQLHREATTLLDIWGRRDHGAPYAALSGEAQASLKARLKAAFRTNTYDPETKTITVSLDRAEAMRQVKAHYVSLYSDSAELESLREQYAIKNAAVPDLGRREAIADYYWWSAWAAGTNRPDDTVTYTSNWPHEELIDNVPSSANVVWSVASVLLLIFGVGALVFWHARTKQEDHLKPPASDPLASLKPTPSMKATGKYFLTVIGLFLLQVGLGAVTAHYAVEGHEFYGIQISDIIPYAVTRTWHTQLAVFWIATAWLATGLYVAPLISGHEPKFQRLGVNVLWAALVFVVLGSMAGEWLGVQQVFDLNTNWWFGHQGWEYIDLGRFWQILLFVGLMLWLVLVSRALWPALKRPSESKPVLAVLFMSTIAIGLFYAASFMWGKHTHVSMVEYWRWWVVHLWVEGFFEVFATAVISLLLVNLGLVRAKTANVAVLFGTIVFLFGGVLGTAHHWYFSGTPVSVIAIGSVFSALEVVPLALIGAEAFENWRHTKAAPWVSTYKWPILFFVAVAFWNLLGAGVFGFMINPPISLYYIQGLNTTATHAHSALFGVYGMLGIGLLLFCFRGLARREAWSDKLLGWTFWLLNGGLAMMVFMSLLPVGVVQAFASIEHGYWYARSPEVIHSPLVETLVWMRVPGDIVFSLGAFTLAAFAARLLIGGRRPRQAVQEEPAPLPIAAE</sequence>
<accession>B4RF45</accession>
<dbReference type="RefSeq" id="WP_012521181.1">
    <property type="nucleotide sequence ID" value="NC_011144.1"/>
</dbReference>
<dbReference type="GO" id="GO:0004129">
    <property type="term" value="F:cytochrome-c oxidase activity"/>
    <property type="evidence" value="ECO:0007669"/>
    <property type="project" value="InterPro"/>
</dbReference>
<proteinExistence type="predicted"/>
<dbReference type="PANTHER" id="PTHR10422">
    <property type="entry name" value="CYTOCHROME C OXIDASE SUBUNIT 1"/>
    <property type="match status" value="1"/>
</dbReference>
<evidence type="ECO:0000313" key="4">
    <source>
        <dbReference type="Proteomes" id="UP000001868"/>
    </source>
</evidence>
<dbReference type="InterPro" id="IPR054309">
    <property type="entry name" value="NorB_cytochrome_c-like"/>
</dbReference>
<feature type="transmembrane region" description="Helical" evidence="1">
    <location>
        <begin position="584"/>
        <end position="607"/>
    </location>
</feature>
<gene>
    <name evidence="3" type="primary">norB</name>
    <name evidence="3" type="ordered locus">PHZ_c0619</name>
</gene>
<feature type="transmembrane region" description="Helical" evidence="1">
    <location>
        <begin position="409"/>
        <end position="431"/>
    </location>
</feature>
<dbReference type="Proteomes" id="UP000001868">
    <property type="component" value="Chromosome"/>
</dbReference>
<dbReference type="Pfam" id="PF00115">
    <property type="entry name" value="COX1"/>
    <property type="match status" value="1"/>
</dbReference>
<evidence type="ECO:0000313" key="3">
    <source>
        <dbReference type="EMBL" id="ACG77033.1"/>
    </source>
</evidence>
<name>B4RF45_PHEZH</name>
<feature type="transmembrane region" description="Helical" evidence="1">
    <location>
        <begin position="662"/>
        <end position="689"/>
    </location>
</feature>
<dbReference type="HOGENOM" id="CLU_021582_0_0_5"/>
<keyword evidence="4" id="KW-1185">Reference proteome</keyword>
<protein>
    <submittedName>
        <fullName evidence="3">Nitric oxide reductase, subunit B</fullName>
    </submittedName>
</protein>
<keyword evidence="1" id="KW-0472">Membrane</keyword>
<dbReference type="eggNOG" id="COG3256">
    <property type="taxonomic scope" value="Bacteria"/>
</dbReference>
<evidence type="ECO:0000259" key="2">
    <source>
        <dbReference type="Pfam" id="PF22085"/>
    </source>
</evidence>
<evidence type="ECO:0000256" key="1">
    <source>
        <dbReference type="SAM" id="Phobius"/>
    </source>
</evidence>
<dbReference type="GO" id="GO:0009060">
    <property type="term" value="P:aerobic respiration"/>
    <property type="evidence" value="ECO:0007669"/>
    <property type="project" value="InterPro"/>
</dbReference>
<dbReference type="OrthoDB" id="9767153at2"/>
<feature type="transmembrane region" description="Helical" evidence="1">
    <location>
        <begin position="542"/>
        <end position="563"/>
    </location>
</feature>
<dbReference type="PANTHER" id="PTHR10422:SF38">
    <property type="entry name" value="CYTOCHROME B SUBUNIT OF NITRIC OXIDE REDUCTASE"/>
    <property type="match status" value="1"/>
</dbReference>
<feature type="transmembrane region" description="Helical" evidence="1">
    <location>
        <begin position="627"/>
        <end position="650"/>
    </location>
</feature>
<feature type="transmembrane region" description="Helical" evidence="1">
    <location>
        <begin position="443"/>
        <end position="464"/>
    </location>
</feature>
<dbReference type="SUPFAM" id="SSF81442">
    <property type="entry name" value="Cytochrome c oxidase subunit I-like"/>
    <property type="match status" value="1"/>
</dbReference>
<feature type="transmembrane region" description="Helical" evidence="1">
    <location>
        <begin position="476"/>
        <end position="502"/>
    </location>
</feature>
<dbReference type="GO" id="GO:0016020">
    <property type="term" value="C:membrane"/>
    <property type="evidence" value="ECO:0007669"/>
    <property type="project" value="InterPro"/>
</dbReference>
<keyword evidence="1" id="KW-1133">Transmembrane helix</keyword>
<keyword evidence="1" id="KW-0812">Transmembrane</keyword>
<dbReference type="STRING" id="450851.PHZ_c0619"/>
<dbReference type="Pfam" id="PF22085">
    <property type="entry name" value="NorB_cytochrome_c-like"/>
    <property type="match status" value="1"/>
</dbReference>
<feature type="domain" description="Nitric oxide reductase subunit B cytochrome c-like" evidence="2">
    <location>
        <begin position="36"/>
        <end position="216"/>
    </location>
</feature>
<feature type="transmembrane region" description="Helical" evidence="1">
    <location>
        <begin position="721"/>
        <end position="739"/>
    </location>
</feature>
<feature type="transmembrane region" description="Helical" evidence="1">
    <location>
        <begin position="282"/>
        <end position="305"/>
    </location>
</feature>
<dbReference type="Gene3D" id="1.20.210.10">
    <property type="entry name" value="Cytochrome c oxidase-like, subunit I domain"/>
    <property type="match status" value="1"/>
</dbReference>
<organism evidence="3 4">
    <name type="scientific">Phenylobacterium zucineum (strain HLK1)</name>
    <dbReference type="NCBI Taxonomy" id="450851"/>
    <lineage>
        <taxon>Bacteria</taxon>
        <taxon>Pseudomonadati</taxon>
        <taxon>Pseudomonadota</taxon>
        <taxon>Alphaproteobacteria</taxon>
        <taxon>Caulobacterales</taxon>
        <taxon>Caulobacteraceae</taxon>
        <taxon>Phenylobacterium</taxon>
    </lineage>
</organism>
<reference evidence="3 4" key="1">
    <citation type="journal article" date="2008" name="BMC Genomics">
        <title>Complete genome of Phenylobacterium zucineum - a novel facultative intracellular bacterium isolated from human erythroleukemia cell line K562.</title>
        <authorList>
            <person name="Luo Y."/>
            <person name="Xu X."/>
            <person name="Ding Z."/>
            <person name="Liu Z."/>
            <person name="Zhang B."/>
            <person name="Yan Z."/>
            <person name="Sun J."/>
            <person name="Hu S."/>
            <person name="Hu X."/>
        </authorList>
    </citation>
    <scope>NUCLEOTIDE SEQUENCE [LARGE SCALE GENOMIC DNA]</scope>
    <source>
        <strain evidence="3 4">HLK1</strain>
    </source>
</reference>
<dbReference type="EMBL" id="CP000747">
    <property type="protein sequence ID" value="ACG77033.1"/>
    <property type="molecule type" value="Genomic_DNA"/>
</dbReference>
<feature type="transmembrane region" description="Helical" evidence="1">
    <location>
        <begin position="332"/>
        <end position="353"/>
    </location>
</feature>
<feature type="transmembrane region" description="Helical" evidence="1">
    <location>
        <begin position="229"/>
        <end position="251"/>
    </location>
</feature>
<feature type="transmembrane region" description="Helical" evidence="1">
    <location>
        <begin position="365"/>
        <end position="389"/>
    </location>
</feature>